<dbReference type="Proteomes" id="UP000234681">
    <property type="component" value="Chromosome 1"/>
</dbReference>
<feature type="non-terminal residue" evidence="1">
    <location>
        <position position="26"/>
    </location>
</feature>
<reference evidence="2" key="1">
    <citation type="submission" date="2005-09" db="EMBL/GenBank/DDBJ databases">
        <authorList>
            <person name="Mural R.J."/>
            <person name="Li P.W."/>
            <person name="Adams M.D."/>
            <person name="Amanatides P.G."/>
            <person name="Baden-Tillson H."/>
            <person name="Barnstead M."/>
            <person name="Chin S.H."/>
            <person name="Dew I."/>
            <person name="Evans C.A."/>
            <person name="Ferriera S."/>
            <person name="Flanigan M."/>
            <person name="Fosler C."/>
            <person name="Glodek A."/>
            <person name="Gu Z."/>
            <person name="Holt R.A."/>
            <person name="Jennings D."/>
            <person name="Kraft C.L."/>
            <person name="Lu F."/>
            <person name="Nguyen T."/>
            <person name="Nusskern D.R."/>
            <person name="Pfannkoch C.M."/>
            <person name="Sitter C."/>
            <person name="Sutton G.G."/>
            <person name="Venter J.C."/>
            <person name="Wang Z."/>
            <person name="Woodage T."/>
            <person name="Zheng X.H."/>
            <person name="Zhong F."/>
        </authorList>
    </citation>
    <scope>NUCLEOTIDE SEQUENCE [LARGE SCALE GENOMIC DNA]</scope>
    <source>
        <strain>BN</strain>
        <strain evidence="2">Sprague-Dawley</strain>
    </source>
</reference>
<protein>
    <submittedName>
        <fullName evidence="1">RCG56804</fullName>
    </submittedName>
</protein>
<proteinExistence type="predicted"/>
<sequence>MWEVLYTELEHRMIHTGARPYGCHEN</sequence>
<accession>A6KS07</accession>
<dbReference type="EMBL" id="CH474101">
    <property type="protein sequence ID" value="EDL84914.1"/>
    <property type="molecule type" value="Genomic_DNA"/>
</dbReference>
<dbReference type="AlphaFoldDB" id="A6KS07"/>
<organism evidence="1 2">
    <name type="scientific">Rattus norvegicus</name>
    <name type="common">Rat</name>
    <dbReference type="NCBI Taxonomy" id="10116"/>
    <lineage>
        <taxon>Eukaryota</taxon>
        <taxon>Metazoa</taxon>
        <taxon>Chordata</taxon>
        <taxon>Craniata</taxon>
        <taxon>Vertebrata</taxon>
        <taxon>Euteleostomi</taxon>
        <taxon>Mammalia</taxon>
        <taxon>Eutheria</taxon>
        <taxon>Euarchontoglires</taxon>
        <taxon>Glires</taxon>
        <taxon>Rodentia</taxon>
        <taxon>Myomorpha</taxon>
        <taxon>Muroidea</taxon>
        <taxon>Muridae</taxon>
        <taxon>Murinae</taxon>
        <taxon>Rattus</taxon>
    </lineage>
</organism>
<gene>
    <name evidence="1" type="ORF">rCG_56804</name>
</gene>
<evidence type="ECO:0000313" key="2">
    <source>
        <dbReference type="Proteomes" id="UP000234681"/>
    </source>
</evidence>
<evidence type="ECO:0000313" key="1">
    <source>
        <dbReference type="EMBL" id="EDL84914.1"/>
    </source>
</evidence>
<name>A6KS07_RAT</name>